<name>A0ACC2IJN0_9PEZI</name>
<proteinExistence type="predicted"/>
<accession>A0ACC2IJN0</accession>
<evidence type="ECO:0000313" key="1">
    <source>
        <dbReference type="EMBL" id="KAJ8115333.1"/>
    </source>
</evidence>
<sequence length="208" mass="21742">MLGLFKAAVLLAAPTLKLVLAAVPDAVSISTNDDITSSALITLDLGGDPNNGVLRQTTLDLRVFESAAPCGYGNVTINGEPLDQDDLGLGSGSIPVDSGSVLFADWKFTCVQLGRSSEAQLLSVHVASIDGGKVDNVAFSLYFHQVAPVSISHIDSDSAKSKPLLSSGLSDNPPPSLEDELAELEVLKEQLVALEHAIALKITHISIE</sequence>
<evidence type="ECO:0000313" key="2">
    <source>
        <dbReference type="Proteomes" id="UP001153334"/>
    </source>
</evidence>
<organism evidence="1 2">
    <name type="scientific">Nemania bipapillata</name>
    <dbReference type="NCBI Taxonomy" id="110536"/>
    <lineage>
        <taxon>Eukaryota</taxon>
        <taxon>Fungi</taxon>
        <taxon>Dikarya</taxon>
        <taxon>Ascomycota</taxon>
        <taxon>Pezizomycotina</taxon>
        <taxon>Sordariomycetes</taxon>
        <taxon>Xylariomycetidae</taxon>
        <taxon>Xylariales</taxon>
        <taxon>Xylariaceae</taxon>
        <taxon>Nemania</taxon>
    </lineage>
</organism>
<protein>
    <submittedName>
        <fullName evidence="1">Uncharacterized protein</fullName>
    </submittedName>
</protein>
<gene>
    <name evidence="1" type="ORF">ONZ43_g4691</name>
</gene>
<dbReference type="Proteomes" id="UP001153334">
    <property type="component" value="Unassembled WGS sequence"/>
</dbReference>
<dbReference type="EMBL" id="JAPESX010001311">
    <property type="protein sequence ID" value="KAJ8115333.1"/>
    <property type="molecule type" value="Genomic_DNA"/>
</dbReference>
<comment type="caution">
    <text evidence="1">The sequence shown here is derived from an EMBL/GenBank/DDBJ whole genome shotgun (WGS) entry which is preliminary data.</text>
</comment>
<keyword evidence="2" id="KW-1185">Reference proteome</keyword>
<reference evidence="1" key="1">
    <citation type="submission" date="2022-11" db="EMBL/GenBank/DDBJ databases">
        <title>Genome Sequence of Nemania bipapillata.</title>
        <authorList>
            <person name="Buettner E."/>
        </authorList>
    </citation>
    <scope>NUCLEOTIDE SEQUENCE</scope>
    <source>
        <strain evidence="1">CP14</strain>
    </source>
</reference>